<protein>
    <submittedName>
        <fullName evidence="1">Uncharacterized protein</fullName>
    </submittedName>
</protein>
<dbReference type="AlphaFoldDB" id="A0A0A8ZQF7"/>
<name>A0A0A8ZQF7_ARUDO</name>
<evidence type="ECO:0000313" key="1">
    <source>
        <dbReference type="EMBL" id="JAD37062.1"/>
    </source>
</evidence>
<organism evidence="1">
    <name type="scientific">Arundo donax</name>
    <name type="common">Giant reed</name>
    <name type="synonym">Donax arundinaceus</name>
    <dbReference type="NCBI Taxonomy" id="35708"/>
    <lineage>
        <taxon>Eukaryota</taxon>
        <taxon>Viridiplantae</taxon>
        <taxon>Streptophyta</taxon>
        <taxon>Embryophyta</taxon>
        <taxon>Tracheophyta</taxon>
        <taxon>Spermatophyta</taxon>
        <taxon>Magnoliopsida</taxon>
        <taxon>Liliopsida</taxon>
        <taxon>Poales</taxon>
        <taxon>Poaceae</taxon>
        <taxon>PACMAD clade</taxon>
        <taxon>Arundinoideae</taxon>
        <taxon>Arundineae</taxon>
        <taxon>Arundo</taxon>
    </lineage>
</organism>
<accession>A0A0A8ZQF7</accession>
<dbReference type="EMBL" id="GBRH01260833">
    <property type="protein sequence ID" value="JAD37062.1"/>
    <property type="molecule type" value="Transcribed_RNA"/>
</dbReference>
<reference evidence="1" key="1">
    <citation type="submission" date="2014-09" db="EMBL/GenBank/DDBJ databases">
        <authorList>
            <person name="Magalhaes I.L.F."/>
            <person name="Oliveira U."/>
            <person name="Santos F.R."/>
            <person name="Vidigal T.H.D.A."/>
            <person name="Brescovit A.D."/>
            <person name="Santos A.J."/>
        </authorList>
    </citation>
    <scope>NUCLEOTIDE SEQUENCE</scope>
    <source>
        <tissue evidence="1">Shoot tissue taken approximately 20 cm above the soil surface</tissue>
    </source>
</reference>
<sequence>MSGVKLSYSKHEGVNMFIYQATVTLTVQT</sequence>
<reference evidence="1" key="2">
    <citation type="journal article" date="2015" name="Data Brief">
        <title>Shoot transcriptome of the giant reed, Arundo donax.</title>
        <authorList>
            <person name="Barrero R.A."/>
            <person name="Guerrero F.D."/>
            <person name="Moolhuijzen P."/>
            <person name="Goolsby J.A."/>
            <person name="Tidwell J."/>
            <person name="Bellgard S.E."/>
            <person name="Bellgard M.I."/>
        </authorList>
    </citation>
    <scope>NUCLEOTIDE SEQUENCE</scope>
    <source>
        <tissue evidence="1">Shoot tissue taken approximately 20 cm above the soil surface</tissue>
    </source>
</reference>
<proteinExistence type="predicted"/>